<dbReference type="PANTHER" id="PTHR11640">
    <property type="entry name" value="NEPHRIN"/>
    <property type="match status" value="1"/>
</dbReference>
<keyword evidence="7" id="KW-1133">Transmembrane helix</keyword>
<dbReference type="Pfam" id="PF02197">
    <property type="entry name" value="RIIa"/>
    <property type="match status" value="1"/>
</dbReference>
<evidence type="ECO:0000313" key="12">
    <source>
        <dbReference type="Proteomes" id="UP001303046"/>
    </source>
</evidence>
<feature type="domain" description="Ig-like" evidence="9">
    <location>
        <begin position="509"/>
        <end position="613"/>
    </location>
</feature>
<dbReference type="Pfam" id="PF13927">
    <property type="entry name" value="Ig_3"/>
    <property type="match status" value="4"/>
</dbReference>
<keyword evidence="4" id="KW-0325">Glycoprotein</keyword>
<dbReference type="InterPro" id="IPR003598">
    <property type="entry name" value="Ig_sub2"/>
</dbReference>
<feature type="domain" description="Ig-like" evidence="9">
    <location>
        <begin position="142"/>
        <end position="237"/>
    </location>
</feature>
<dbReference type="SMART" id="SM00060">
    <property type="entry name" value="FN3"/>
    <property type="match status" value="1"/>
</dbReference>
<dbReference type="SUPFAM" id="SSF52540">
    <property type="entry name" value="P-loop containing nucleoside triphosphate hydrolases"/>
    <property type="match status" value="1"/>
</dbReference>
<feature type="region of interest" description="Disordered" evidence="6">
    <location>
        <begin position="1297"/>
        <end position="1320"/>
    </location>
</feature>
<evidence type="ECO:0000256" key="3">
    <source>
        <dbReference type="ARBA" id="ARBA00023157"/>
    </source>
</evidence>
<proteinExistence type="predicted"/>
<dbReference type="InterPro" id="IPR003961">
    <property type="entry name" value="FN3_dom"/>
</dbReference>
<dbReference type="InterPro" id="IPR051275">
    <property type="entry name" value="Cell_adhesion_signaling"/>
</dbReference>
<dbReference type="SUPFAM" id="SSF49265">
    <property type="entry name" value="Fibronectin type III"/>
    <property type="match status" value="1"/>
</dbReference>
<dbReference type="Gene3D" id="1.20.5.190">
    <property type="match status" value="1"/>
</dbReference>
<dbReference type="InterPro" id="IPR036116">
    <property type="entry name" value="FN3_sf"/>
</dbReference>
<accession>A0ABR1ERM2</accession>
<dbReference type="InterPro" id="IPR007110">
    <property type="entry name" value="Ig-like_dom"/>
</dbReference>
<evidence type="ECO:0000256" key="1">
    <source>
        <dbReference type="ARBA" id="ARBA00004479"/>
    </source>
</evidence>
<gene>
    <name evidence="11" type="primary">Necator_chrX.g25450</name>
    <name evidence="11" type="ORF">RB195_025284</name>
</gene>
<evidence type="ECO:0000256" key="4">
    <source>
        <dbReference type="ARBA" id="ARBA00023180"/>
    </source>
</evidence>
<dbReference type="PROSITE" id="PS50835">
    <property type="entry name" value="IG_LIKE"/>
    <property type="match status" value="7"/>
</dbReference>
<feature type="transmembrane region" description="Helical" evidence="7">
    <location>
        <begin position="934"/>
        <end position="959"/>
    </location>
</feature>
<evidence type="ECO:0000256" key="2">
    <source>
        <dbReference type="ARBA" id="ARBA00023136"/>
    </source>
</evidence>
<feature type="domain" description="Ig-like" evidence="9">
    <location>
        <begin position="242"/>
        <end position="323"/>
    </location>
</feature>
<dbReference type="CDD" id="cd00096">
    <property type="entry name" value="Ig"/>
    <property type="match status" value="3"/>
</dbReference>
<dbReference type="InterPro" id="IPR027417">
    <property type="entry name" value="P-loop_NTPase"/>
</dbReference>
<dbReference type="SMART" id="SM00394">
    <property type="entry name" value="RIIa"/>
    <property type="match status" value="1"/>
</dbReference>
<evidence type="ECO:0000256" key="6">
    <source>
        <dbReference type="SAM" id="MobiDB-lite"/>
    </source>
</evidence>
<dbReference type="CDD" id="cd12100">
    <property type="entry name" value="DD_CABYR_SP17"/>
    <property type="match status" value="1"/>
</dbReference>
<dbReference type="PROSITE" id="PS50853">
    <property type="entry name" value="FN3"/>
    <property type="match status" value="1"/>
</dbReference>
<keyword evidence="7" id="KW-0812">Transmembrane</keyword>
<evidence type="ECO:0000313" key="11">
    <source>
        <dbReference type="EMBL" id="KAK6765290.1"/>
    </source>
</evidence>
<feature type="signal peptide" evidence="8">
    <location>
        <begin position="1"/>
        <end position="20"/>
    </location>
</feature>
<feature type="domain" description="Ig-like" evidence="9">
    <location>
        <begin position="326"/>
        <end position="405"/>
    </location>
</feature>
<dbReference type="Pfam" id="PF00047">
    <property type="entry name" value="ig"/>
    <property type="match status" value="1"/>
</dbReference>
<dbReference type="SUPFAM" id="SSF48726">
    <property type="entry name" value="Immunoglobulin"/>
    <property type="match status" value="6"/>
</dbReference>
<dbReference type="SMART" id="SM00409">
    <property type="entry name" value="IG"/>
    <property type="match status" value="7"/>
</dbReference>
<dbReference type="SMART" id="SM00408">
    <property type="entry name" value="IGc2"/>
    <property type="match status" value="6"/>
</dbReference>
<keyword evidence="2 7" id="KW-0472">Membrane</keyword>
<feature type="domain" description="Fibronectin type-III" evidence="10">
    <location>
        <begin position="729"/>
        <end position="841"/>
    </location>
</feature>
<name>A0ABR1ERM2_NECAM</name>
<feature type="domain" description="Ig-like" evidence="9">
    <location>
        <begin position="418"/>
        <end position="505"/>
    </location>
</feature>
<dbReference type="InterPro" id="IPR003117">
    <property type="entry name" value="cAMP_dep_PK_reg_su_I/II_a/b"/>
</dbReference>
<dbReference type="CDD" id="cd00063">
    <property type="entry name" value="FN3"/>
    <property type="match status" value="1"/>
</dbReference>
<feature type="domain" description="Ig-like" evidence="9">
    <location>
        <begin position="623"/>
        <end position="722"/>
    </location>
</feature>
<comment type="caution">
    <text evidence="11">The sequence shown here is derived from an EMBL/GenBank/DDBJ whole genome shotgun (WGS) entry which is preliminary data.</text>
</comment>
<dbReference type="PANTHER" id="PTHR11640:SF31">
    <property type="entry name" value="IRREGULAR CHIASM C-ROUGHEST PROTEIN-RELATED"/>
    <property type="match status" value="1"/>
</dbReference>
<dbReference type="InterPro" id="IPR000048">
    <property type="entry name" value="IQ_motif_EF-hand-BS"/>
</dbReference>
<dbReference type="SMART" id="SM00015">
    <property type="entry name" value="IQ"/>
    <property type="match status" value="3"/>
</dbReference>
<evidence type="ECO:0000256" key="7">
    <source>
        <dbReference type="SAM" id="Phobius"/>
    </source>
</evidence>
<dbReference type="InterPro" id="IPR013151">
    <property type="entry name" value="Immunoglobulin_dom"/>
</dbReference>
<evidence type="ECO:0000259" key="10">
    <source>
        <dbReference type="PROSITE" id="PS50853"/>
    </source>
</evidence>
<feature type="domain" description="Ig-like" evidence="9">
    <location>
        <begin position="3"/>
        <end position="132"/>
    </location>
</feature>
<dbReference type="Gene3D" id="2.60.40.10">
    <property type="entry name" value="Immunoglobulins"/>
    <property type="match status" value="8"/>
</dbReference>
<dbReference type="PROSITE" id="PS50096">
    <property type="entry name" value="IQ"/>
    <property type="match status" value="3"/>
</dbReference>
<evidence type="ECO:0008006" key="13">
    <source>
        <dbReference type="Google" id="ProtNLM"/>
    </source>
</evidence>
<feature type="compositionally biased region" description="Basic and acidic residues" evidence="6">
    <location>
        <begin position="1311"/>
        <end position="1320"/>
    </location>
</feature>
<dbReference type="Proteomes" id="UP001303046">
    <property type="component" value="Unassembled WGS sequence"/>
</dbReference>
<comment type="subcellular location">
    <subcellularLocation>
        <location evidence="1">Membrane</location>
        <topology evidence="1">Single-pass type I membrane protein</topology>
    </subcellularLocation>
</comment>
<evidence type="ECO:0000256" key="5">
    <source>
        <dbReference type="ARBA" id="ARBA00023319"/>
    </source>
</evidence>
<dbReference type="SUPFAM" id="SSF47391">
    <property type="entry name" value="Dimerization-anchoring domain of cAMP-dependent PK regulatory subunit"/>
    <property type="match status" value="1"/>
</dbReference>
<dbReference type="Pfam" id="PF00041">
    <property type="entry name" value="fn3"/>
    <property type="match status" value="1"/>
</dbReference>
<dbReference type="InterPro" id="IPR003599">
    <property type="entry name" value="Ig_sub"/>
</dbReference>
<reference evidence="11 12" key="1">
    <citation type="submission" date="2023-08" db="EMBL/GenBank/DDBJ databases">
        <title>A Necator americanus chromosomal reference genome.</title>
        <authorList>
            <person name="Ilik V."/>
            <person name="Petrzelkova K.J."/>
            <person name="Pardy F."/>
            <person name="Fuh T."/>
            <person name="Niatou-Singa F.S."/>
            <person name="Gouil Q."/>
            <person name="Baker L."/>
            <person name="Ritchie M.E."/>
            <person name="Jex A.R."/>
            <person name="Gazzola D."/>
            <person name="Li H."/>
            <person name="Toshio Fujiwara R."/>
            <person name="Zhan B."/>
            <person name="Aroian R.V."/>
            <person name="Pafco B."/>
            <person name="Schwarz E.M."/>
        </authorList>
    </citation>
    <scope>NUCLEOTIDE SEQUENCE [LARGE SCALE GENOMIC DNA]</scope>
    <source>
        <strain evidence="11 12">Aroian</strain>
        <tissue evidence="11">Whole animal</tissue>
    </source>
</reference>
<keyword evidence="5" id="KW-0393">Immunoglobulin domain</keyword>
<dbReference type="CDD" id="cd23767">
    <property type="entry name" value="IQCD"/>
    <property type="match status" value="3"/>
</dbReference>
<dbReference type="InterPro" id="IPR036179">
    <property type="entry name" value="Ig-like_dom_sf"/>
</dbReference>
<keyword evidence="3" id="KW-1015">Disulfide bond</keyword>
<organism evidence="11 12">
    <name type="scientific">Necator americanus</name>
    <name type="common">Human hookworm</name>
    <dbReference type="NCBI Taxonomy" id="51031"/>
    <lineage>
        <taxon>Eukaryota</taxon>
        <taxon>Metazoa</taxon>
        <taxon>Ecdysozoa</taxon>
        <taxon>Nematoda</taxon>
        <taxon>Chromadorea</taxon>
        <taxon>Rhabditida</taxon>
        <taxon>Rhabditina</taxon>
        <taxon>Rhabditomorpha</taxon>
        <taxon>Strongyloidea</taxon>
        <taxon>Ancylostomatidae</taxon>
        <taxon>Bunostominae</taxon>
        <taxon>Necator</taxon>
    </lineage>
</organism>
<evidence type="ECO:0000256" key="8">
    <source>
        <dbReference type="SAM" id="SignalP"/>
    </source>
</evidence>
<dbReference type="Gene3D" id="1.20.890.10">
    <property type="entry name" value="cAMP-dependent protein kinase regulatory subunit, dimerization-anchoring domain"/>
    <property type="match status" value="1"/>
</dbReference>
<protein>
    <recommendedName>
        <fullName evidence="13">Immunoglobulin I-set domain protein</fullName>
    </recommendedName>
</protein>
<dbReference type="Pfam" id="PF00612">
    <property type="entry name" value="IQ"/>
    <property type="match status" value="3"/>
</dbReference>
<dbReference type="InterPro" id="IPR047579">
    <property type="entry name" value="DD_CABYR_SP17"/>
</dbReference>
<dbReference type="InterPro" id="IPR013783">
    <property type="entry name" value="Ig-like_fold"/>
</dbReference>
<dbReference type="EMBL" id="JAVFWL010000006">
    <property type="protein sequence ID" value="KAK6765290.1"/>
    <property type="molecule type" value="Genomic_DNA"/>
</dbReference>
<feature type="chain" id="PRO_5045200733" description="Immunoglobulin I-set domain protein" evidence="8">
    <location>
        <begin position="21"/>
        <end position="1320"/>
    </location>
</feature>
<sequence>MGPPMALVLISLTGLTLCIGDDEVFATTPGNGPYYVKPHQAGPTLKCSVRSKFADRTRYQVQWQRYSKGNLRYISVDDQLHDSVHYELVGDVSNGVYNLKFKDVVQDAMVGSYYCTVLDRQETGQYQADPVEVIALVPPSDPIITESPSQAVTDGDSVTFRCTSSGGSPSPSMSWVFLNGSTADSRHVTTLLRGTESESTLHFRVRSEDNGAYVICIVTNKAIELDQSKEARTPRLSVLFKPRVRVSPDQDLAIEAGHQLDLVCEADSNPYPPSYEWRNLALGEVYAASKWTITASRNMSGEFECRASNSVGEGAAILTLNVQYTPVVTTKARFNPIEGERVQIECAVDANPQAVDIKWTGPQGFVSEGPMLVLKSVSREQTGNYTCSATNYLSIYGETGSQTRTGSAVTIVDVQRPPGHAEINPPRLNVVVGGAITLTCSTHDPGSPSGSFKWASPSSGGLFGAREHDHAQLTLRNAQLADNGRYRCRADNSHGEGREAVVDVTVMEPAWISRHLTKERILKLDQPAGGLECEAKGFPAPNFQWSKDEQPIDTKRYRIESVIVKSSCSSGDYCSQTVTSTLLFTKPLKWADKGNYSCHASNGADWKDVDNVSWTVVRVNHGPFILNQRFPDEGLAAADVRTMAQLRCIVSARPEPKSFSWMFNSIPIEENGRYSFQLVRRHNLDEYEHILQISDTVESDYGSYMCRIANGIGKAEVMIKLTPTGTPHVPTNLKKISATPKSLYIGWVPAFDGGFDQSFVVEFRSLNPFIESFGKEDVSTVEVRNTSRVEQIMDDGTAIRFLSYNLTDLNPLSSYYFRLRSKNKKGFSDFSQLVIATTNDVSEDPNMLAPSALSFDPMQKSIVVEPRAPSDDCTLLYVSSGDTWRSAGCSASNQDITFLPGGTLFRARFCSREHVLRCSKLSPILEASSTGKPWRLAMIIPTVVLALLVTLVCVVLVFCCRLRTHTKNMEKGTPVTPAMPHSEIKNTVVHGSQADSGVFTLESSKLKPSLSAHNYSSSSDETAVENWTNEQYDLNSDQYINESTNLGLFQGAMSSHVDDNSVSEVEEESGRRVIRANKNLEGVEDEKGECPPVDRINISMDVRFRYKVPDGLRPLLEALARETLRSQPEDVIRFAQLFFDELQNHRKNNPNTDIICDPVAYEMFRTDLQRKYNNDTHAPRCASPLDEAATKIQAAFRGHVVRAHPEKFGVANVISRTQSHEKMQSLNTKKDLKRHSIGGYSLEMDTPEDRAATKIQAEIRGFLARKHVEKMKKEDNEAATKIQAHIRGFLTRKHLDEQGLLSPTRSRSSLHSRDSDENHN</sequence>
<keyword evidence="8" id="KW-0732">Signal</keyword>
<keyword evidence="12" id="KW-1185">Reference proteome</keyword>
<evidence type="ECO:0000259" key="9">
    <source>
        <dbReference type="PROSITE" id="PS50835"/>
    </source>
</evidence>